<proteinExistence type="predicted"/>
<protein>
    <submittedName>
        <fullName evidence="2">Uncharacterized protein</fullName>
    </submittedName>
</protein>
<feature type="compositionally biased region" description="Basic and acidic residues" evidence="1">
    <location>
        <begin position="23"/>
        <end position="32"/>
    </location>
</feature>
<evidence type="ECO:0000313" key="2">
    <source>
        <dbReference type="EMBL" id="EMS56643.1"/>
    </source>
</evidence>
<reference evidence="2" key="1">
    <citation type="journal article" date="2013" name="Nature">
        <title>Draft genome of the wheat A-genome progenitor Triticum urartu.</title>
        <authorList>
            <person name="Ling H.Q."/>
            <person name="Zhao S."/>
            <person name="Liu D."/>
            <person name="Wang J."/>
            <person name="Sun H."/>
            <person name="Zhang C."/>
            <person name="Fan H."/>
            <person name="Li D."/>
            <person name="Dong L."/>
            <person name="Tao Y."/>
            <person name="Gao C."/>
            <person name="Wu H."/>
            <person name="Li Y."/>
            <person name="Cui Y."/>
            <person name="Guo X."/>
            <person name="Zheng S."/>
            <person name="Wang B."/>
            <person name="Yu K."/>
            <person name="Liang Q."/>
            <person name="Yang W."/>
            <person name="Lou X."/>
            <person name="Chen J."/>
            <person name="Feng M."/>
            <person name="Jian J."/>
            <person name="Zhang X."/>
            <person name="Luo G."/>
            <person name="Jiang Y."/>
            <person name="Liu J."/>
            <person name="Wang Z."/>
            <person name="Sha Y."/>
            <person name="Zhang B."/>
            <person name="Wu H."/>
            <person name="Tang D."/>
            <person name="Shen Q."/>
            <person name="Xue P."/>
            <person name="Zou S."/>
            <person name="Wang X."/>
            <person name="Liu X."/>
            <person name="Wang F."/>
            <person name="Yang Y."/>
            <person name="An X."/>
            <person name="Dong Z."/>
            <person name="Zhang K."/>
            <person name="Zhang X."/>
            <person name="Luo M.C."/>
            <person name="Dvorak J."/>
            <person name="Tong Y."/>
            <person name="Wang J."/>
            <person name="Yang H."/>
            <person name="Li Z."/>
            <person name="Wang D."/>
            <person name="Zhang A."/>
            <person name="Wang J."/>
        </authorList>
    </citation>
    <scope>NUCLEOTIDE SEQUENCE</scope>
</reference>
<evidence type="ECO:0000256" key="1">
    <source>
        <dbReference type="SAM" id="MobiDB-lite"/>
    </source>
</evidence>
<gene>
    <name evidence="2" type="ORF">TRIUR3_12176</name>
</gene>
<dbReference type="AlphaFoldDB" id="M7Z0L5"/>
<accession>M7Z0L5</accession>
<organism evidence="2">
    <name type="scientific">Triticum urartu</name>
    <name type="common">Red wild einkorn</name>
    <name type="synonym">Crithodium urartu</name>
    <dbReference type="NCBI Taxonomy" id="4572"/>
    <lineage>
        <taxon>Eukaryota</taxon>
        <taxon>Viridiplantae</taxon>
        <taxon>Streptophyta</taxon>
        <taxon>Embryophyta</taxon>
        <taxon>Tracheophyta</taxon>
        <taxon>Spermatophyta</taxon>
        <taxon>Magnoliopsida</taxon>
        <taxon>Liliopsida</taxon>
        <taxon>Poales</taxon>
        <taxon>Poaceae</taxon>
        <taxon>BOP clade</taxon>
        <taxon>Pooideae</taxon>
        <taxon>Triticodae</taxon>
        <taxon>Triticeae</taxon>
        <taxon>Triticinae</taxon>
        <taxon>Triticum</taxon>
    </lineage>
</organism>
<feature type="region of interest" description="Disordered" evidence="1">
    <location>
        <begin position="1"/>
        <end position="121"/>
    </location>
</feature>
<dbReference type="EMBL" id="KD155755">
    <property type="protein sequence ID" value="EMS56643.1"/>
    <property type="molecule type" value="Genomic_DNA"/>
</dbReference>
<name>M7Z0L5_TRIUA</name>
<feature type="compositionally biased region" description="Basic and acidic residues" evidence="1">
    <location>
        <begin position="41"/>
        <end position="51"/>
    </location>
</feature>
<sequence>MATSATGKLEPEGNTAPCCWRRSHQDAGEPKMLEGAQQPGDLHRGRTEPRPARPPHPRATSAPISSSKKSCAHGKQETDGGGSPQAGRATAPERQEGAAAAGREGEPMARQIRSGDSEVCC</sequence>